<dbReference type="InterPro" id="IPR006568">
    <property type="entry name" value="PSP_pro-rich"/>
</dbReference>
<feature type="region of interest" description="Disordered" evidence="1">
    <location>
        <begin position="601"/>
        <end position="623"/>
    </location>
</feature>
<accession>A0A1J1H8R6</accession>
<evidence type="ECO:0000313" key="3">
    <source>
        <dbReference type="EMBL" id="CRH01308.1"/>
    </source>
</evidence>
<dbReference type="AlphaFoldDB" id="A0A1J1H8R6"/>
<name>A0A1J1H8R6_PLARL</name>
<organism evidence="3 4">
    <name type="scientific">Plasmodium relictum</name>
    <dbReference type="NCBI Taxonomy" id="85471"/>
    <lineage>
        <taxon>Eukaryota</taxon>
        <taxon>Sar</taxon>
        <taxon>Alveolata</taxon>
        <taxon>Apicomplexa</taxon>
        <taxon>Aconoidasida</taxon>
        <taxon>Haemosporida</taxon>
        <taxon>Plasmodiidae</taxon>
        <taxon>Plasmodium</taxon>
        <taxon>Plasmodium (Haemamoeba)</taxon>
    </lineage>
</organism>
<proteinExistence type="predicted"/>
<dbReference type="OrthoDB" id="10260794at2759"/>
<evidence type="ECO:0000256" key="1">
    <source>
        <dbReference type="SAM" id="MobiDB-lite"/>
    </source>
</evidence>
<dbReference type="RefSeq" id="XP_028534308.1">
    <property type="nucleotide sequence ID" value="XM_028677972.1"/>
</dbReference>
<feature type="compositionally biased region" description="Basic residues" evidence="1">
    <location>
        <begin position="612"/>
        <end position="623"/>
    </location>
</feature>
<feature type="region of interest" description="Disordered" evidence="1">
    <location>
        <begin position="392"/>
        <end position="433"/>
    </location>
</feature>
<dbReference type="VEuPathDB" id="PlasmoDB:PRELSG_1219200"/>
<sequence length="623" mass="72997">MNIPNLVDLNKLKELRKTNPKKAKNFIKKLKKKVAREKKKEKKYSKLNNFNENKSSLSNFNNEYYVEYIEEEIDEELSRNFEDVYKKFKVNKETNIEIENDVDDEKKVILDDTYSDEDDEEEGRTKINKENISKKALKLLNRPSVMKLKEFAKKPELVEVWDTTANDPFFFVWLKCLKNSVPVPQHWCQKRKYMHGKRGIEKIPYRLPPHIEDTKISEIRQSIKEKEEQKSLKQKMRDRVRPKLHTMDIDYQTLHDAFFKYATKPKLVKFADIYYEGKEFELKTKKFCPGIISERLRKALNIEPNEPLPWLYNMQKYGLPPSYPYLNIPGLNSLPNETSSGNKLQGDDSMKLRNEKLSESGSIVYGNFLSYNMNENNNKYADDFLWGEVDEKYEDSEEDSEEEKGGDENEEKKKSKDIGEKEKNENLDSENINLDLNENQNEDLLKNNYSSGIYSVVTNSKLNGTYTPYVESGLASVDLTSFISGYETPKYVYNTNYMNTQNMKPYTILQKEEVPISQNNLFSSNIKYKINPSVPNMNKISNISEGILTPYTVSGINTPYIQNELSKNSYDNTNNSNIEDIKKELNKFEEISNKVKLVSAQVDNSKKPKKDEKKKKKKKYFKF</sequence>
<dbReference type="SMART" id="SM00581">
    <property type="entry name" value="PSP"/>
    <property type="match status" value="1"/>
</dbReference>
<dbReference type="KEGG" id="prel:PRELSG_1219200"/>
<evidence type="ECO:0000259" key="2">
    <source>
        <dbReference type="SMART" id="SM00581"/>
    </source>
</evidence>
<dbReference type="GO" id="GO:0005634">
    <property type="term" value="C:nucleus"/>
    <property type="evidence" value="ECO:0007669"/>
    <property type="project" value="InterPro"/>
</dbReference>
<dbReference type="InterPro" id="IPR052584">
    <property type="entry name" value="U2_snRNP_Complex_Component"/>
</dbReference>
<evidence type="ECO:0000313" key="4">
    <source>
        <dbReference type="Proteomes" id="UP000220158"/>
    </source>
</evidence>
<feature type="compositionally biased region" description="Basic and acidic residues" evidence="1">
    <location>
        <begin position="406"/>
        <end position="426"/>
    </location>
</feature>
<reference evidence="3 4" key="1">
    <citation type="submission" date="2015-04" db="EMBL/GenBank/DDBJ databases">
        <authorList>
            <consortium name="Pathogen Informatics"/>
        </authorList>
    </citation>
    <scope>NUCLEOTIDE SEQUENCE [LARGE SCALE GENOMIC DNA]</scope>
    <source>
        <strain evidence="3 4">SGS1</strain>
    </source>
</reference>
<protein>
    <submittedName>
        <fullName evidence="3">Splicing factor 3B subunit 2, putative</fullName>
    </submittedName>
</protein>
<dbReference type="Proteomes" id="UP000220158">
    <property type="component" value="Chromosome 12"/>
</dbReference>
<dbReference type="PANTHER" id="PTHR12785:SF6">
    <property type="entry name" value="SPLICING FACTOR 3B SUBUNIT 2"/>
    <property type="match status" value="1"/>
</dbReference>
<keyword evidence="4" id="KW-1185">Reference proteome</keyword>
<dbReference type="InterPro" id="IPR007180">
    <property type="entry name" value="DUF382"/>
</dbReference>
<dbReference type="EMBL" id="LN835307">
    <property type="protein sequence ID" value="CRH01308.1"/>
    <property type="molecule type" value="Genomic_DNA"/>
</dbReference>
<gene>
    <name evidence="3" type="primary">SF3B2</name>
    <name evidence="3" type="ORF">PRELSG_1219200</name>
</gene>
<dbReference type="PANTHER" id="PTHR12785">
    <property type="entry name" value="SPLICING FACTOR 3B"/>
    <property type="match status" value="1"/>
</dbReference>
<dbReference type="GeneID" id="39737436"/>
<feature type="compositionally biased region" description="Acidic residues" evidence="1">
    <location>
        <begin position="392"/>
        <end position="405"/>
    </location>
</feature>
<feature type="domain" description="PSP proline-rich" evidence="2">
    <location>
        <begin position="284"/>
        <end position="336"/>
    </location>
</feature>
<dbReference type="Pfam" id="PF04037">
    <property type="entry name" value="DUF382"/>
    <property type="match status" value="1"/>
</dbReference>
<dbReference type="Pfam" id="PF04046">
    <property type="entry name" value="PSP"/>
    <property type="match status" value="1"/>
</dbReference>